<dbReference type="PANTHER" id="PTHR34724">
    <property type="entry name" value="OS12G0596101 PROTEIN"/>
    <property type="match status" value="1"/>
</dbReference>
<evidence type="ECO:0000313" key="1">
    <source>
        <dbReference type="EMBL" id="CAB4774657.1"/>
    </source>
</evidence>
<organism evidence="1">
    <name type="scientific">freshwater metagenome</name>
    <dbReference type="NCBI Taxonomy" id="449393"/>
    <lineage>
        <taxon>unclassified sequences</taxon>
        <taxon>metagenomes</taxon>
        <taxon>ecological metagenomes</taxon>
    </lineage>
</organism>
<dbReference type="AlphaFoldDB" id="A0A6J6VW56"/>
<sequence>MCSKVTCPNCNKPTWFGCGDHIEEALAGVPVAERCQCERAE</sequence>
<name>A0A6J6VW56_9ZZZZ</name>
<dbReference type="PANTHER" id="PTHR34724:SF2">
    <property type="entry name" value="OS12G0596101 PROTEIN"/>
    <property type="match status" value="1"/>
</dbReference>
<reference evidence="1" key="1">
    <citation type="submission" date="2020-05" db="EMBL/GenBank/DDBJ databases">
        <authorList>
            <person name="Chiriac C."/>
            <person name="Salcher M."/>
            <person name="Ghai R."/>
            <person name="Kavagutti S V."/>
        </authorList>
    </citation>
    <scope>NUCLEOTIDE SEQUENCE</scope>
</reference>
<proteinExistence type="predicted"/>
<accession>A0A6J6VW56</accession>
<gene>
    <name evidence="1" type="ORF">UFOPK2958_00114</name>
</gene>
<dbReference type="EMBL" id="CAFAAB010000006">
    <property type="protein sequence ID" value="CAB4774657.1"/>
    <property type="molecule type" value="Genomic_DNA"/>
</dbReference>
<protein>
    <submittedName>
        <fullName evidence="1">Unannotated protein</fullName>
    </submittedName>
</protein>